<dbReference type="InterPro" id="IPR043153">
    <property type="entry name" value="DENN_C"/>
</dbReference>
<dbReference type="InterPro" id="IPR051696">
    <property type="entry name" value="DENN_Domain_GEFs"/>
</dbReference>
<dbReference type="GO" id="GO:0031410">
    <property type="term" value="C:cytoplasmic vesicle"/>
    <property type="evidence" value="ECO:0007669"/>
    <property type="project" value="TreeGrafter"/>
</dbReference>
<organism evidence="4 5">
    <name type="scientific">Saprolegnia diclina (strain VS20)</name>
    <dbReference type="NCBI Taxonomy" id="1156394"/>
    <lineage>
        <taxon>Eukaryota</taxon>
        <taxon>Sar</taxon>
        <taxon>Stramenopiles</taxon>
        <taxon>Oomycota</taxon>
        <taxon>Saprolegniomycetes</taxon>
        <taxon>Saprolegniales</taxon>
        <taxon>Saprolegniaceae</taxon>
        <taxon>Saprolegnia</taxon>
    </lineage>
</organism>
<evidence type="ECO:0000259" key="3">
    <source>
        <dbReference type="PROSITE" id="PS50211"/>
    </source>
</evidence>
<dbReference type="PANTHER" id="PTHR12296:SF21">
    <property type="entry name" value="DENN DOMAIN-CONTAINING PROTEIN 3"/>
    <property type="match status" value="1"/>
</dbReference>
<protein>
    <recommendedName>
        <fullName evidence="6">UDENN domain-containing protein</fullName>
    </recommendedName>
</protein>
<evidence type="ECO:0000313" key="4">
    <source>
        <dbReference type="EMBL" id="EQC41545.1"/>
    </source>
</evidence>
<keyword evidence="5" id="KW-1185">Reference proteome</keyword>
<dbReference type="InterPro" id="IPR016137">
    <property type="entry name" value="RGS"/>
</dbReference>
<dbReference type="InParanoid" id="T0R5A5"/>
<evidence type="ECO:0000313" key="5">
    <source>
        <dbReference type="Proteomes" id="UP000030762"/>
    </source>
</evidence>
<dbReference type="VEuPathDB" id="FungiDB:SDRG_01507"/>
<evidence type="ECO:0008006" key="6">
    <source>
        <dbReference type="Google" id="ProtNLM"/>
    </source>
</evidence>
<proteinExistence type="predicted"/>
<sequence length="820" mass="90993">MPSHGLTVQEVVHDPHMHSVFLKYLSVHDTVNFSRLLFLVSVDEFKKLFSAAPTASPTSPSSLRGSYAKKIIAKYMSDDSFFHIGDDRFRVQDQPIATYGTFLKNDLSMCSGLSSDADLFLDVQKAVVAALEPSLEAFRLTAEGRALLQVKVSMIDTTVATSLHDVEVDHTKANFTLERVLSNRRLCCVFWVFLFKERSHGPLSFWMEATMRLLPLMDEYLQGGGANDNDDDASRRSIDGSSSSRLDIDHSRAIVHLGRVLWKKYMAPHATAEVHVLCEGERSLFDVLEHHIGSWSLDTLLSATQVQQAGLTLRSILCYVKDDLQMNHFVRFLQSKSFQSMLQSFQHRLLSPSNNSLAVATLKESRSSHGSSSGSSSDSSTTSLPELFHCMNVISHQPQRPRLTSFALHKVGGAPHCISGVLSFASNLATRGRFNQTVLYALANVYPQDESVAHHHTLPDHLESFLCPSAATIRSTSPPPPSLVHVVVGSTERPFYMVCLTRYVPVTASEYLSPLEAVLLEQKSLRVYVAAGICVLSRYPLFETLRRRLTTLHDDVLTDPSYNDLDFAWSSRHVAALTAPVPSTPAPFPVSHAVDFSMQPLFLCLHIDAILRLFASLLLERKIVLVSSHVSVLTTVAEACKSLLAPLQWPHVYAPLLPPGMLECLHCPTPYLFGVHASQLDSVHALLKTSDDEDDVVLVHLDTHEVANAPMELPPAVRHGLAAKLAELWMPSVAFADTLAPPTPRPFPQDAVRALFRETWTDMMADMEEFSFPLSDEVDSMVVFDNVGFLKHRDGTDAAFYQVFVKTQLFSQFVATNGVQ</sequence>
<dbReference type="Gene3D" id="1.10.167.10">
    <property type="entry name" value="Regulator of G-protein Signalling 4, domain 2"/>
    <property type="match status" value="2"/>
</dbReference>
<feature type="domain" description="UDENN" evidence="3">
    <location>
        <begin position="420"/>
        <end position="820"/>
    </location>
</feature>
<dbReference type="InterPro" id="IPR037516">
    <property type="entry name" value="Tripartite_DENN"/>
</dbReference>
<dbReference type="Pfam" id="PF02141">
    <property type="entry name" value="DENN"/>
    <property type="match status" value="1"/>
</dbReference>
<dbReference type="EMBL" id="JH767134">
    <property type="protein sequence ID" value="EQC41545.1"/>
    <property type="molecule type" value="Genomic_DNA"/>
</dbReference>
<dbReference type="GO" id="GO:0032483">
    <property type="term" value="P:regulation of Rab protein signal transduction"/>
    <property type="evidence" value="ECO:0007669"/>
    <property type="project" value="TreeGrafter"/>
</dbReference>
<dbReference type="InterPro" id="IPR044926">
    <property type="entry name" value="RGS_subdomain_2"/>
</dbReference>
<evidence type="ECO:0000259" key="2">
    <source>
        <dbReference type="PROSITE" id="PS50132"/>
    </source>
</evidence>
<dbReference type="GeneID" id="19942234"/>
<dbReference type="Proteomes" id="UP000030762">
    <property type="component" value="Unassembled WGS sequence"/>
</dbReference>
<dbReference type="PANTHER" id="PTHR12296">
    <property type="entry name" value="DENN DOMAIN-CONTAINING PROTEIN 4"/>
    <property type="match status" value="1"/>
</dbReference>
<dbReference type="InterPro" id="IPR001194">
    <property type="entry name" value="cDENN_dom"/>
</dbReference>
<dbReference type="Pfam" id="PF03455">
    <property type="entry name" value="dDENN"/>
    <property type="match status" value="1"/>
</dbReference>
<reference evidence="4 5" key="1">
    <citation type="submission" date="2012-04" db="EMBL/GenBank/DDBJ databases">
        <title>The Genome Sequence of Saprolegnia declina VS20.</title>
        <authorList>
            <consortium name="The Broad Institute Genome Sequencing Platform"/>
            <person name="Russ C."/>
            <person name="Nusbaum C."/>
            <person name="Tyler B."/>
            <person name="van West P."/>
            <person name="Dieguez-Uribeondo J."/>
            <person name="de Bruijn I."/>
            <person name="Tripathy S."/>
            <person name="Jiang R."/>
            <person name="Young S.K."/>
            <person name="Zeng Q."/>
            <person name="Gargeya S."/>
            <person name="Fitzgerald M."/>
            <person name="Haas B."/>
            <person name="Abouelleil A."/>
            <person name="Alvarado L."/>
            <person name="Arachchi H.M."/>
            <person name="Berlin A."/>
            <person name="Chapman S.B."/>
            <person name="Goldberg J."/>
            <person name="Griggs A."/>
            <person name="Gujja S."/>
            <person name="Hansen M."/>
            <person name="Howarth C."/>
            <person name="Imamovic A."/>
            <person name="Larimer J."/>
            <person name="McCowen C."/>
            <person name="Montmayeur A."/>
            <person name="Murphy C."/>
            <person name="Neiman D."/>
            <person name="Pearson M."/>
            <person name="Priest M."/>
            <person name="Roberts A."/>
            <person name="Saif S."/>
            <person name="Shea T."/>
            <person name="Sisk P."/>
            <person name="Sykes S."/>
            <person name="Wortman J."/>
            <person name="Nusbaum C."/>
            <person name="Birren B."/>
        </authorList>
    </citation>
    <scope>NUCLEOTIDE SEQUENCE [LARGE SCALE GENOMIC DNA]</scope>
    <source>
        <strain evidence="4 5">VS20</strain>
    </source>
</reference>
<name>T0R5A5_SAPDV</name>
<dbReference type="OMA" id="LFHCMNV"/>
<dbReference type="RefSeq" id="XP_008605259.1">
    <property type="nucleotide sequence ID" value="XM_008607037.1"/>
</dbReference>
<dbReference type="InterPro" id="IPR005112">
    <property type="entry name" value="dDENN_dom"/>
</dbReference>
<dbReference type="Gene3D" id="3.40.50.11500">
    <property type="match status" value="1"/>
</dbReference>
<dbReference type="OrthoDB" id="6019893at2759"/>
<dbReference type="SMART" id="SM00799">
    <property type="entry name" value="DENN"/>
    <property type="match status" value="1"/>
</dbReference>
<dbReference type="PROSITE" id="PS50132">
    <property type="entry name" value="RGS"/>
    <property type="match status" value="1"/>
</dbReference>
<dbReference type="InterPro" id="IPR036305">
    <property type="entry name" value="RGS_sf"/>
</dbReference>
<evidence type="ECO:0000256" key="1">
    <source>
        <dbReference type="SAM" id="MobiDB-lite"/>
    </source>
</evidence>
<accession>T0R5A5</accession>
<feature type="domain" description="RGS" evidence="2">
    <location>
        <begin position="7"/>
        <end position="80"/>
    </location>
</feature>
<dbReference type="PROSITE" id="PS50211">
    <property type="entry name" value="DENN"/>
    <property type="match status" value="1"/>
</dbReference>
<dbReference type="SUPFAM" id="SSF48097">
    <property type="entry name" value="Regulator of G-protein signaling, RGS"/>
    <property type="match status" value="2"/>
</dbReference>
<dbReference type="STRING" id="1156394.T0R5A5"/>
<gene>
    <name evidence="4" type="ORF">SDRG_01507</name>
</gene>
<feature type="region of interest" description="Disordered" evidence="1">
    <location>
        <begin position="225"/>
        <end position="244"/>
    </location>
</feature>
<dbReference type="eggNOG" id="KOG3569">
    <property type="taxonomic scope" value="Eukaryota"/>
</dbReference>
<dbReference type="AlphaFoldDB" id="T0R5A5"/>